<reference evidence="3 4" key="1">
    <citation type="journal article" date="2018" name="Nat. Ecol. Evol.">
        <title>Pezizomycetes genomes reveal the molecular basis of ectomycorrhizal truffle lifestyle.</title>
        <authorList>
            <person name="Murat C."/>
            <person name="Payen T."/>
            <person name="Noel B."/>
            <person name="Kuo A."/>
            <person name="Morin E."/>
            <person name="Chen J."/>
            <person name="Kohler A."/>
            <person name="Krizsan K."/>
            <person name="Balestrini R."/>
            <person name="Da Silva C."/>
            <person name="Montanini B."/>
            <person name="Hainaut M."/>
            <person name="Levati E."/>
            <person name="Barry K.W."/>
            <person name="Belfiori B."/>
            <person name="Cichocki N."/>
            <person name="Clum A."/>
            <person name="Dockter R.B."/>
            <person name="Fauchery L."/>
            <person name="Guy J."/>
            <person name="Iotti M."/>
            <person name="Le Tacon F."/>
            <person name="Lindquist E.A."/>
            <person name="Lipzen A."/>
            <person name="Malagnac F."/>
            <person name="Mello A."/>
            <person name="Molinier V."/>
            <person name="Miyauchi S."/>
            <person name="Poulain J."/>
            <person name="Riccioni C."/>
            <person name="Rubini A."/>
            <person name="Sitrit Y."/>
            <person name="Splivallo R."/>
            <person name="Traeger S."/>
            <person name="Wang M."/>
            <person name="Zifcakova L."/>
            <person name="Wipf D."/>
            <person name="Zambonelli A."/>
            <person name="Paolocci F."/>
            <person name="Nowrousian M."/>
            <person name="Ottonello S."/>
            <person name="Baldrian P."/>
            <person name="Spatafora J.W."/>
            <person name="Henrissat B."/>
            <person name="Nagy L.G."/>
            <person name="Aury J.M."/>
            <person name="Wincker P."/>
            <person name="Grigoriev I.V."/>
            <person name="Bonfante P."/>
            <person name="Martin F.M."/>
        </authorList>
    </citation>
    <scope>NUCLEOTIDE SEQUENCE [LARGE SCALE GENOMIC DNA]</scope>
    <source>
        <strain evidence="3 4">CCBAS932</strain>
    </source>
</reference>
<dbReference type="InterPro" id="IPR000873">
    <property type="entry name" value="AMP-dep_synth/lig_dom"/>
</dbReference>
<dbReference type="InParanoid" id="A0A3N4KPR1"/>
<evidence type="ECO:0000313" key="3">
    <source>
        <dbReference type="EMBL" id="RPB12480.1"/>
    </source>
</evidence>
<dbReference type="GO" id="GO:0016020">
    <property type="term" value="C:membrane"/>
    <property type="evidence" value="ECO:0007669"/>
    <property type="project" value="TreeGrafter"/>
</dbReference>
<keyword evidence="1" id="KW-0472">Membrane</keyword>
<feature type="domain" description="AMP-dependent synthetase/ligase" evidence="2">
    <location>
        <begin position="118"/>
        <end position="531"/>
    </location>
</feature>
<dbReference type="Pfam" id="PF00501">
    <property type="entry name" value="AMP-binding"/>
    <property type="match status" value="1"/>
</dbReference>
<dbReference type="SUPFAM" id="SSF56801">
    <property type="entry name" value="Acetyl-CoA synthetase-like"/>
    <property type="match status" value="1"/>
</dbReference>
<evidence type="ECO:0000259" key="2">
    <source>
        <dbReference type="Pfam" id="PF00501"/>
    </source>
</evidence>
<feature type="transmembrane region" description="Helical" evidence="1">
    <location>
        <begin position="12"/>
        <end position="31"/>
    </location>
</feature>
<dbReference type="PANTHER" id="PTHR43272:SF11">
    <property type="entry name" value="AMP-DEPENDENT SYNTHETASE_LIGASE DOMAIN-CONTAINING PROTEIN"/>
    <property type="match status" value="1"/>
</dbReference>
<gene>
    <name evidence="3" type="ORF">P167DRAFT_574172</name>
</gene>
<dbReference type="AlphaFoldDB" id="A0A3N4KPR1"/>
<proteinExistence type="predicted"/>
<protein>
    <recommendedName>
        <fullName evidence="2">AMP-dependent synthetase/ligase domain-containing protein</fullName>
    </recommendedName>
</protein>
<dbReference type="Gene3D" id="3.40.50.12780">
    <property type="entry name" value="N-terminal domain of ligase-like"/>
    <property type="match status" value="1"/>
</dbReference>
<evidence type="ECO:0000313" key="4">
    <source>
        <dbReference type="Proteomes" id="UP000277580"/>
    </source>
</evidence>
<keyword evidence="1" id="KW-1133">Transmembrane helix</keyword>
<dbReference type="STRING" id="1392247.A0A3N4KPR1"/>
<sequence length="559" mass="60974">MSNMEDFLEFNIVTYTLITVVLGLLVVPILWQTDPDIHPLILHRQSNVAPIRNPKESAVHRSNNVPSNQPFVTGLNLPTEQKFQIRDGDIRDIWKLAVEKGNGKMLSVRGADVHEIDMADLTANIHSLGTHLASIPGAKRIAIYLANDIENIVATFACAFYDLHLLILPFDPTASSASVNALLKRSELDVLIAPAGQLPLKDVEGVKLKQLIYVVERGSQHLDFNSPPGSAIKTAIYHEIIKTPGSPPPSGSIDLKAPSVITFATNFIGNDKKIEITPFNHRNIIAGVASAIHALPKNEQLTKNDVFIPVDTLSDLYTRINTYAALASGATLALNPVSGSSADFEKCVARVRPTVVVASPNTLDEVHRKTMGSQIEMWHGIIHYFQSRTLTVHGSIPKGNFWTRVNDYARPSAGDPSRLRLILTAESAGDLESKPLNSEDLSDLRVFFGCKVVYGLKHYLVAGPICQTHIYDYRVQPQIPKPSRKKGILKRCAHFGPVAPGCEVVTRDYQEYSAADEGGSRGEIVVRGLTVSGAGSGGKGEVKLGVVGKWWPEGVLSYV</sequence>
<dbReference type="GO" id="GO:0004467">
    <property type="term" value="F:long-chain fatty acid-CoA ligase activity"/>
    <property type="evidence" value="ECO:0007669"/>
    <property type="project" value="TreeGrafter"/>
</dbReference>
<dbReference type="GO" id="GO:0005783">
    <property type="term" value="C:endoplasmic reticulum"/>
    <property type="evidence" value="ECO:0007669"/>
    <property type="project" value="TreeGrafter"/>
</dbReference>
<organism evidence="3 4">
    <name type="scientific">Morchella conica CCBAS932</name>
    <dbReference type="NCBI Taxonomy" id="1392247"/>
    <lineage>
        <taxon>Eukaryota</taxon>
        <taxon>Fungi</taxon>
        <taxon>Dikarya</taxon>
        <taxon>Ascomycota</taxon>
        <taxon>Pezizomycotina</taxon>
        <taxon>Pezizomycetes</taxon>
        <taxon>Pezizales</taxon>
        <taxon>Morchellaceae</taxon>
        <taxon>Morchella</taxon>
    </lineage>
</organism>
<name>A0A3N4KPR1_9PEZI</name>
<keyword evidence="1" id="KW-0812">Transmembrane</keyword>
<dbReference type="InterPro" id="IPR042099">
    <property type="entry name" value="ANL_N_sf"/>
</dbReference>
<keyword evidence="4" id="KW-1185">Reference proteome</keyword>
<evidence type="ECO:0000256" key="1">
    <source>
        <dbReference type="SAM" id="Phobius"/>
    </source>
</evidence>
<dbReference type="EMBL" id="ML119128">
    <property type="protein sequence ID" value="RPB12480.1"/>
    <property type="molecule type" value="Genomic_DNA"/>
</dbReference>
<accession>A0A3N4KPR1</accession>
<dbReference type="PANTHER" id="PTHR43272">
    <property type="entry name" value="LONG-CHAIN-FATTY-ACID--COA LIGASE"/>
    <property type="match status" value="1"/>
</dbReference>
<dbReference type="OrthoDB" id="4138492at2759"/>
<dbReference type="FunCoup" id="A0A3N4KPR1">
    <property type="interactions" value="32"/>
</dbReference>
<dbReference type="Proteomes" id="UP000277580">
    <property type="component" value="Unassembled WGS sequence"/>
</dbReference>